<dbReference type="AlphaFoldDB" id="A0A451AXR1"/>
<protein>
    <submittedName>
        <fullName evidence="3">Uncharacterized protein</fullName>
    </submittedName>
</protein>
<evidence type="ECO:0000313" key="3">
    <source>
        <dbReference type="EMBL" id="VFK70813.1"/>
    </source>
</evidence>
<dbReference type="EMBL" id="CAADGD010000039">
    <property type="protein sequence ID" value="VFK70813.1"/>
    <property type="molecule type" value="Genomic_DNA"/>
</dbReference>
<dbReference type="EMBL" id="CAADFZ010000032">
    <property type="protein sequence ID" value="VFK63343.1"/>
    <property type="molecule type" value="Genomic_DNA"/>
</dbReference>
<evidence type="ECO:0000313" key="2">
    <source>
        <dbReference type="EMBL" id="VFK63343.1"/>
    </source>
</evidence>
<keyword evidence="1" id="KW-1133">Transmembrane helix</keyword>
<reference evidence="3" key="1">
    <citation type="submission" date="2019-02" db="EMBL/GenBank/DDBJ databases">
        <authorList>
            <person name="Gruber-Vodicka R. H."/>
            <person name="Seah K. B. B."/>
        </authorList>
    </citation>
    <scope>NUCLEOTIDE SEQUENCE</scope>
    <source>
        <strain evidence="3">BECK_BY19</strain>
        <strain evidence="2">BECK_BY8</strain>
    </source>
</reference>
<feature type="transmembrane region" description="Helical" evidence="1">
    <location>
        <begin position="54"/>
        <end position="75"/>
    </location>
</feature>
<gene>
    <name evidence="2" type="ORF">BECKUNK1418G_GA0071005_103213</name>
    <name evidence="3" type="ORF">BECKUNK1418H_GA0071006_103913</name>
</gene>
<keyword evidence="1" id="KW-0472">Membrane</keyword>
<sequence length="157" mass="17874">MKREGKIMKESLHRTCCVLEYWFRKLKAEIKSPAIAIGLFLAVLSILVGGYVGLLVVLFLVALLLIGFFALPYLLRVTHPIQPEPDEQSKLAFSYIENKFACCKWLREQEAIDALVDKGIDNERAEEILGHLIELGKLQQRADGRICLPNRLEITHE</sequence>
<evidence type="ECO:0000256" key="1">
    <source>
        <dbReference type="SAM" id="Phobius"/>
    </source>
</evidence>
<proteinExistence type="predicted"/>
<accession>A0A451AXR1</accession>
<keyword evidence="1" id="KW-0812">Transmembrane</keyword>
<name>A0A451AXR1_9GAMM</name>
<organism evidence="3">
    <name type="scientific">Candidatus Kentrum sp. UNK</name>
    <dbReference type="NCBI Taxonomy" id="2126344"/>
    <lineage>
        <taxon>Bacteria</taxon>
        <taxon>Pseudomonadati</taxon>
        <taxon>Pseudomonadota</taxon>
        <taxon>Gammaproteobacteria</taxon>
        <taxon>Candidatus Kentrum</taxon>
    </lineage>
</organism>